<dbReference type="AlphaFoldDB" id="A0A4R4A5W0"/>
<evidence type="ECO:0000256" key="1">
    <source>
        <dbReference type="SAM" id="MobiDB-lite"/>
    </source>
</evidence>
<reference evidence="2 3" key="1">
    <citation type="submission" date="2019-03" db="EMBL/GenBank/DDBJ databases">
        <title>Genomic Encyclopedia of Type Strains, Phase IV (KMG-IV): sequencing the most valuable type-strain genomes for metagenomic binning, comparative biology and taxonomic classification.</title>
        <authorList>
            <person name="Goeker M."/>
        </authorList>
    </citation>
    <scope>NUCLEOTIDE SEQUENCE [LARGE SCALE GENOMIC DNA]</scope>
    <source>
        <strain evidence="2 3">DSM 203</strain>
    </source>
</reference>
<feature type="region of interest" description="Disordered" evidence="1">
    <location>
        <begin position="1"/>
        <end position="38"/>
    </location>
</feature>
<dbReference type="RefSeq" id="WP_123139771.1">
    <property type="nucleotide sequence ID" value="NZ_JAKEDQ010000001.1"/>
</dbReference>
<gene>
    <name evidence="2" type="ORF">EDC29_11328</name>
</gene>
<dbReference type="EMBL" id="SMDC01000013">
    <property type="protein sequence ID" value="TCW34045.1"/>
    <property type="molecule type" value="Genomic_DNA"/>
</dbReference>
<dbReference type="Proteomes" id="UP000295247">
    <property type="component" value="Unassembled WGS sequence"/>
</dbReference>
<feature type="compositionally biased region" description="Gly residues" evidence="1">
    <location>
        <begin position="8"/>
        <end position="20"/>
    </location>
</feature>
<sequence length="141" mass="15394">MSNQYGYPGQGAQGQPGGAPQGQAQGGQYQQYHQGQGAALPPQGQAYYYQGYHAPMAMQQPQWNPQNQQGTLATLSRDRFLKGLVIGAAATYLLTNEQVQRTAINGMVRAWAMVQGGVEEIKERFGDAEAELRHASQRQDP</sequence>
<proteinExistence type="predicted"/>
<accession>A0A4R4A5W0</accession>
<evidence type="ECO:0000313" key="3">
    <source>
        <dbReference type="Proteomes" id="UP000295247"/>
    </source>
</evidence>
<name>A0A4R4A5W0_MARGR</name>
<evidence type="ECO:0000313" key="2">
    <source>
        <dbReference type="EMBL" id="TCW34045.1"/>
    </source>
</evidence>
<organism evidence="2 3">
    <name type="scientific">Marichromatium gracile</name>
    <name type="common">Chromatium gracile</name>
    <dbReference type="NCBI Taxonomy" id="1048"/>
    <lineage>
        <taxon>Bacteria</taxon>
        <taxon>Pseudomonadati</taxon>
        <taxon>Pseudomonadota</taxon>
        <taxon>Gammaproteobacteria</taxon>
        <taxon>Chromatiales</taxon>
        <taxon>Chromatiaceae</taxon>
        <taxon>Marichromatium</taxon>
    </lineage>
</organism>
<protein>
    <submittedName>
        <fullName evidence="2">Uncharacterized protein</fullName>
    </submittedName>
</protein>
<comment type="caution">
    <text evidence="2">The sequence shown here is derived from an EMBL/GenBank/DDBJ whole genome shotgun (WGS) entry which is preliminary data.</text>
</comment>
<feature type="compositionally biased region" description="Low complexity" evidence="1">
    <location>
        <begin position="21"/>
        <end position="38"/>
    </location>
</feature>